<gene>
    <name evidence="1" type="ORF">SAMN04488508_102558</name>
</gene>
<evidence type="ECO:0000313" key="2">
    <source>
        <dbReference type="Proteomes" id="UP000184432"/>
    </source>
</evidence>
<organism evidence="1 2">
    <name type="scientific">Aquimarina spongiae</name>
    <dbReference type="NCBI Taxonomy" id="570521"/>
    <lineage>
        <taxon>Bacteria</taxon>
        <taxon>Pseudomonadati</taxon>
        <taxon>Bacteroidota</taxon>
        <taxon>Flavobacteriia</taxon>
        <taxon>Flavobacteriales</taxon>
        <taxon>Flavobacteriaceae</taxon>
        <taxon>Aquimarina</taxon>
    </lineage>
</organism>
<dbReference type="STRING" id="570521.SAMN04488508_102558"/>
<accession>A0A1M6DDH7</accession>
<dbReference type="EMBL" id="FQYP01000002">
    <property type="protein sequence ID" value="SHI71220.1"/>
    <property type="molecule type" value="Genomic_DNA"/>
</dbReference>
<evidence type="ECO:0000313" key="1">
    <source>
        <dbReference type="EMBL" id="SHI71220.1"/>
    </source>
</evidence>
<reference evidence="2" key="1">
    <citation type="submission" date="2016-11" db="EMBL/GenBank/DDBJ databases">
        <authorList>
            <person name="Varghese N."/>
            <person name="Submissions S."/>
        </authorList>
    </citation>
    <scope>NUCLEOTIDE SEQUENCE [LARGE SCALE GENOMIC DNA]</scope>
    <source>
        <strain evidence="2">DSM 22623</strain>
    </source>
</reference>
<sequence>MRSEKDNYLKFVVNDLIPANFQFLIKEEKNSNERINLVHSAIHNGKIQVGSFYKCNSNIILLNE</sequence>
<dbReference type="Proteomes" id="UP000184432">
    <property type="component" value="Unassembled WGS sequence"/>
</dbReference>
<protein>
    <submittedName>
        <fullName evidence="1">Uncharacterized protein</fullName>
    </submittedName>
</protein>
<proteinExistence type="predicted"/>
<keyword evidence="2" id="KW-1185">Reference proteome</keyword>
<name>A0A1M6DDH7_9FLAO</name>
<dbReference type="AlphaFoldDB" id="A0A1M6DDH7"/>